<keyword evidence="5" id="KW-0808">Transferase</keyword>
<reference evidence="9" key="1">
    <citation type="submission" date="2024-06" db="EMBL/GenBank/DDBJ databases">
        <authorList>
            <person name="Huang C.H."/>
            <person name="Ting Y.S."/>
            <person name="Cheng Y.H."/>
        </authorList>
    </citation>
    <scope>NUCLEOTIDE SEQUENCE</scope>
    <source>
        <strain evidence="9">TCI803</strain>
    </source>
</reference>
<evidence type="ECO:0000256" key="7">
    <source>
        <dbReference type="ARBA" id="ARBA00022777"/>
    </source>
</evidence>
<dbReference type="AlphaFoldDB" id="A0AAU7WH72"/>
<evidence type="ECO:0000256" key="6">
    <source>
        <dbReference type="ARBA" id="ARBA00022683"/>
    </source>
</evidence>
<evidence type="ECO:0000256" key="3">
    <source>
        <dbReference type="ARBA" id="ARBA00022490"/>
    </source>
</evidence>
<keyword evidence="6" id="KW-0598">Phosphotransferase system</keyword>
<dbReference type="GO" id="GO:0009401">
    <property type="term" value="P:phosphoenolpyruvate-dependent sugar phosphotransferase system"/>
    <property type="evidence" value="ECO:0007669"/>
    <property type="project" value="UniProtKB-KW"/>
</dbReference>
<dbReference type="CDD" id="cd00006">
    <property type="entry name" value="PTS_IIA_man"/>
    <property type="match status" value="1"/>
</dbReference>
<comment type="subcellular location">
    <subcellularLocation>
        <location evidence="1">Cytoplasm</location>
    </subcellularLocation>
</comment>
<protein>
    <submittedName>
        <fullName evidence="9">PTS sugar transporter subunit IIA</fullName>
    </submittedName>
</protein>
<dbReference type="GO" id="GO:0005737">
    <property type="term" value="C:cytoplasm"/>
    <property type="evidence" value="ECO:0007669"/>
    <property type="project" value="UniProtKB-SubCell"/>
</dbReference>
<name>A0AAU7WH72_9BACI</name>
<evidence type="ECO:0000256" key="4">
    <source>
        <dbReference type="ARBA" id="ARBA00022597"/>
    </source>
</evidence>
<dbReference type="InterPro" id="IPR036662">
    <property type="entry name" value="PTS_EIIA_man-typ_sf"/>
</dbReference>
<dbReference type="PANTHER" id="PTHR33799">
    <property type="entry name" value="PTS PERMEASE-RELATED-RELATED"/>
    <property type="match status" value="1"/>
</dbReference>
<dbReference type="EMBL" id="CP158453">
    <property type="protein sequence ID" value="XBX98473.1"/>
    <property type="molecule type" value="Genomic_DNA"/>
</dbReference>
<feature type="domain" description="PTS EIIA type-4" evidence="8">
    <location>
        <begin position="1"/>
        <end position="130"/>
    </location>
</feature>
<dbReference type="InterPro" id="IPR004701">
    <property type="entry name" value="PTS_EIIA_man-typ"/>
</dbReference>
<evidence type="ECO:0000313" key="9">
    <source>
        <dbReference type="EMBL" id="XBX98473.1"/>
    </source>
</evidence>
<dbReference type="GeneID" id="93258405"/>
<dbReference type="GO" id="GO:0016020">
    <property type="term" value="C:membrane"/>
    <property type="evidence" value="ECO:0007669"/>
    <property type="project" value="InterPro"/>
</dbReference>
<dbReference type="InterPro" id="IPR051471">
    <property type="entry name" value="Bacterial_PTS_sugar_comp"/>
</dbReference>
<sequence length="147" mass="15998">MIGIIVATHGKLSDGLVDAAELIIGGTDNIVTLNLFQGDNVQDLNKQVLEAINKVDQDNGVMIFTDLFGASPYNQATLAVHSLPVEKQEKIFVITGVNLPVLIEAINQRMMGTPIHEAVNAILNEGQQSMVVWPSEKDPSDEENEDF</sequence>
<dbReference type="GO" id="GO:0016301">
    <property type="term" value="F:kinase activity"/>
    <property type="evidence" value="ECO:0007669"/>
    <property type="project" value="UniProtKB-KW"/>
</dbReference>
<dbReference type="Pfam" id="PF03610">
    <property type="entry name" value="EIIA-man"/>
    <property type="match status" value="1"/>
</dbReference>
<gene>
    <name evidence="9" type="ORF">ABR335_02350</name>
</gene>
<evidence type="ECO:0000256" key="2">
    <source>
        <dbReference type="ARBA" id="ARBA00022448"/>
    </source>
</evidence>
<organism evidence="9">
    <name type="scientific">Heyndrickxia faecalis</name>
    <dbReference type="NCBI Taxonomy" id="2824910"/>
    <lineage>
        <taxon>Bacteria</taxon>
        <taxon>Bacillati</taxon>
        <taxon>Bacillota</taxon>
        <taxon>Bacilli</taxon>
        <taxon>Bacillales</taxon>
        <taxon>Bacillaceae</taxon>
        <taxon>Heyndrickxia</taxon>
    </lineage>
</organism>
<dbReference type="PROSITE" id="PS51096">
    <property type="entry name" value="PTS_EIIA_TYPE_4"/>
    <property type="match status" value="1"/>
</dbReference>
<dbReference type="RefSeq" id="WP_340703014.1">
    <property type="nucleotide sequence ID" value="NZ_CP158453.1"/>
</dbReference>
<keyword evidence="3" id="KW-0963">Cytoplasm</keyword>
<evidence type="ECO:0000259" key="8">
    <source>
        <dbReference type="PROSITE" id="PS51096"/>
    </source>
</evidence>
<dbReference type="PANTHER" id="PTHR33799:SF1">
    <property type="entry name" value="PTS SYSTEM MANNOSE-SPECIFIC EIIAB COMPONENT-RELATED"/>
    <property type="match status" value="1"/>
</dbReference>
<accession>A0AAU7WH72</accession>
<dbReference type="SUPFAM" id="SSF53062">
    <property type="entry name" value="PTS system fructose IIA component-like"/>
    <property type="match status" value="1"/>
</dbReference>
<keyword evidence="2" id="KW-0813">Transport</keyword>
<evidence type="ECO:0000256" key="5">
    <source>
        <dbReference type="ARBA" id="ARBA00022679"/>
    </source>
</evidence>
<dbReference type="Gene3D" id="3.40.50.510">
    <property type="entry name" value="Phosphotransferase system, mannose-type IIA component"/>
    <property type="match status" value="1"/>
</dbReference>
<dbReference type="InterPro" id="IPR033887">
    <property type="entry name" value="PTS_IIA_man"/>
</dbReference>
<keyword evidence="7" id="KW-0418">Kinase</keyword>
<keyword evidence="4 9" id="KW-0762">Sugar transport</keyword>
<proteinExistence type="predicted"/>
<evidence type="ECO:0000256" key="1">
    <source>
        <dbReference type="ARBA" id="ARBA00004496"/>
    </source>
</evidence>